<reference evidence="2 3" key="1">
    <citation type="submission" date="2019-05" db="EMBL/GenBank/DDBJ databases">
        <title>Mikania micrantha, genome provides insights into the molecular mechanism of rapid growth.</title>
        <authorList>
            <person name="Liu B."/>
        </authorList>
    </citation>
    <scope>NUCLEOTIDE SEQUENCE [LARGE SCALE GENOMIC DNA]</scope>
    <source>
        <strain evidence="2">NLD-2019</strain>
        <tissue evidence="2">Leaf</tissue>
    </source>
</reference>
<comment type="caution">
    <text evidence="2">The sequence shown here is derived from an EMBL/GenBank/DDBJ whole genome shotgun (WGS) entry which is preliminary data.</text>
</comment>
<dbReference type="Proteomes" id="UP000326396">
    <property type="component" value="Linkage Group LG4"/>
</dbReference>
<evidence type="ECO:0000313" key="2">
    <source>
        <dbReference type="EMBL" id="KAD4180455.1"/>
    </source>
</evidence>
<dbReference type="InterPro" id="IPR013103">
    <property type="entry name" value="RVT_2"/>
</dbReference>
<organism evidence="2 3">
    <name type="scientific">Mikania micrantha</name>
    <name type="common">bitter vine</name>
    <dbReference type="NCBI Taxonomy" id="192012"/>
    <lineage>
        <taxon>Eukaryota</taxon>
        <taxon>Viridiplantae</taxon>
        <taxon>Streptophyta</taxon>
        <taxon>Embryophyta</taxon>
        <taxon>Tracheophyta</taxon>
        <taxon>Spermatophyta</taxon>
        <taxon>Magnoliopsida</taxon>
        <taxon>eudicotyledons</taxon>
        <taxon>Gunneridae</taxon>
        <taxon>Pentapetalae</taxon>
        <taxon>asterids</taxon>
        <taxon>campanulids</taxon>
        <taxon>Asterales</taxon>
        <taxon>Asteraceae</taxon>
        <taxon>Asteroideae</taxon>
        <taxon>Heliantheae alliance</taxon>
        <taxon>Eupatorieae</taxon>
        <taxon>Mikania</taxon>
    </lineage>
</organism>
<dbReference type="InterPro" id="IPR043502">
    <property type="entry name" value="DNA/RNA_pol_sf"/>
</dbReference>
<dbReference type="PANTHER" id="PTHR11439">
    <property type="entry name" value="GAG-POL-RELATED RETROTRANSPOSON"/>
    <property type="match status" value="1"/>
</dbReference>
<sequence>MSEEFKALITNGTWTLVPPVPNANVVDCKWVYKIKRDQNGLITRYKARLVAKGFNQQAGLDYHETFSPVVKPTTIRVVLSMAVTHGWPLCQLDVQNAFLNGDLQETIYLRQPSGFVDPAKPNHVCLLHKSLYGLKQAPRAWFHRLSDVLYTLGFTGSKTDPSLFIYSSNGTTLYMLVYVDDIVLTGNNPAVIDTIVKHLQQHFALQDLGALSYFLGIEVLPKGSHLLLSQKKYVLDLLQKAGLSQSKPVSSPCSTSVTLTREDSPLFNNPVRYQQIVGTANHGLLLQRSASFTLHAYTDADWAGSSDDRRSTGGYAIYLGKNLVSWSARKQQTVFRSSTESEYKALANTVAELTWLEALLSELNVAMKSTPVLWCDNLGATYLSANPVFHARTKHIEVDFHFFREKVAQGKLLVQFIPLMIKLLMSSQSPYPLLVLLLYGTSYSSFPGLSLRGNIR</sequence>
<accession>A0A5N6N423</accession>
<dbReference type="EMBL" id="SZYD01000014">
    <property type="protein sequence ID" value="KAD4180455.1"/>
    <property type="molecule type" value="Genomic_DNA"/>
</dbReference>
<dbReference type="CDD" id="cd09272">
    <property type="entry name" value="RNase_HI_RT_Ty1"/>
    <property type="match status" value="1"/>
</dbReference>
<dbReference type="Pfam" id="PF07727">
    <property type="entry name" value="RVT_2"/>
    <property type="match status" value="1"/>
</dbReference>
<evidence type="ECO:0000313" key="3">
    <source>
        <dbReference type="Proteomes" id="UP000326396"/>
    </source>
</evidence>
<name>A0A5N6N423_9ASTR</name>
<feature type="domain" description="Reverse transcriptase Ty1/copia-type" evidence="1">
    <location>
        <begin position="11"/>
        <end position="253"/>
    </location>
</feature>
<dbReference type="AlphaFoldDB" id="A0A5N6N423"/>
<dbReference type="OrthoDB" id="443797at2759"/>
<dbReference type="SUPFAM" id="SSF56672">
    <property type="entry name" value="DNA/RNA polymerases"/>
    <property type="match status" value="1"/>
</dbReference>
<evidence type="ECO:0000259" key="1">
    <source>
        <dbReference type="Pfam" id="PF07727"/>
    </source>
</evidence>
<dbReference type="PANTHER" id="PTHR11439:SF450">
    <property type="entry name" value="REVERSE TRANSCRIPTASE TY1_COPIA-TYPE DOMAIN-CONTAINING PROTEIN"/>
    <property type="match status" value="1"/>
</dbReference>
<gene>
    <name evidence="2" type="ORF">E3N88_29046</name>
</gene>
<protein>
    <recommendedName>
        <fullName evidence="1">Reverse transcriptase Ty1/copia-type domain-containing protein</fullName>
    </recommendedName>
</protein>
<proteinExistence type="predicted"/>
<keyword evidence="3" id="KW-1185">Reference proteome</keyword>